<reference evidence="2 3" key="1">
    <citation type="journal article" date="2012" name="Stand. Genomic Sci.">
        <title>Complete genome sequence of Terriglobus saanensis type strain SP1PR4(T), an Acidobacteria from tundra soil.</title>
        <authorList>
            <person name="Rawat S.R."/>
            <person name="Mannisto M.K."/>
            <person name="Starovoytov V."/>
            <person name="Goodwin L."/>
            <person name="Nolan M."/>
            <person name="Hauser L."/>
            <person name="Land M."/>
            <person name="Davenport K.W."/>
            <person name="Woyke T."/>
            <person name="Haggblom M.M."/>
        </authorList>
    </citation>
    <scope>NUCLEOTIDE SEQUENCE</scope>
    <source>
        <strain evidence="3">ATCC BAA-1853 / DSM 23119 / SP1PR4</strain>
    </source>
</reference>
<dbReference type="InterPro" id="IPR017799">
    <property type="entry name" value="Tscrpt_reg_PadR_acidobac-type"/>
</dbReference>
<evidence type="ECO:0000313" key="2">
    <source>
        <dbReference type="EMBL" id="ADV84411.1"/>
    </source>
</evidence>
<dbReference type="Proteomes" id="UP000006844">
    <property type="component" value="Chromosome"/>
</dbReference>
<keyword evidence="3" id="KW-1185">Reference proteome</keyword>
<dbReference type="SUPFAM" id="SSF46785">
    <property type="entry name" value="Winged helix' DNA-binding domain"/>
    <property type="match status" value="1"/>
</dbReference>
<evidence type="ECO:0000313" key="3">
    <source>
        <dbReference type="Proteomes" id="UP000006844"/>
    </source>
</evidence>
<dbReference type="EMBL" id="CP002467">
    <property type="protein sequence ID" value="ADV84411.1"/>
    <property type="molecule type" value="Genomic_DNA"/>
</dbReference>
<dbReference type="InterPro" id="IPR052509">
    <property type="entry name" value="Metal_resp_DNA-bind_regulator"/>
</dbReference>
<evidence type="ECO:0000259" key="1">
    <source>
        <dbReference type="Pfam" id="PF03551"/>
    </source>
</evidence>
<accession>E8UZR8</accession>
<name>E8UZR8_TERSS</name>
<dbReference type="PANTHER" id="PTHR33169:SF14">
    <property type="entry name" value="TRANSCRIPTIONAL REGULATOR RV3488"/>
    <property type="match status" value="1"/>
</dbReference>
<feature type="domain" description="Transcription regulator PadR N-terminal" evidence="1">
    <location>
        <begin position="21"/>
        <end position="94"/>
    </location>
</feature>
<dbReference type="AlphaFoldDB" id="E8UZR8"/>
<dbReference type="InterPro" id="IPR005149">
    <property type="entry name" value="Tscrpt_reg_PadR_N"/>
</dbReference>
<dbReference type="PANTHER" id="PTHR33169">
    <property type="entry name" value="PADR-FAMILY TRANSCRIPTIONAL REGULATOR"/>
    <property type="match status" value="1"/>
</dbReference>
<protein>
    <submittedName>
        <fullName evidence="2">Transcriptional regulator, PadR-like family</fullName>
    </submittedName>
</protein>
<dbReference type="eggNOG" id="COG1695">
    <property type="taxonomic scope" value="Bacteria"/>
</dbReference>
<dbReference type="STRING" id="401053.AciPR4_3659"/>
<dbReference type="InterPro" id="IPR036390">
    <property type="entry name" value="WH_DNA-bd_sf"/>
</dbReference>
<sequence>MIMGKKSEAGDLIQGTLEMLVLKSLLRGPMHGYGVVEWIHQTSQHLLKVEEGALYPALHRLELRGLLKADWGVSENNRRAKFYQLTTEGKKRLESESQRWARLSAAIGFVMQAS</sequence>
<dbReference type="Gene3D" id="1.10.10.10">
    <property type="entry name" value="Winged helix-like DNA-binding domain superfamily/Winged helix DNA-binding domain"/>
    <property type="match status" value="1"/>
</dbReference>
<dbReference type="Pfam" id="PF03551">
    <property type="entry name" value="PadR"/>
    <property type="match status" value="1"/>
</dbReference>
<dbReference type="KEGG" id="tsa:AciPR4_3659"/>
<proteinExistence type="predicted"/>
<dbReference type="HOGENOM" id="CLU_063440_3_3_0"/>
<organism evidence="2 3">
    <name type="scientific">Terriglobus saanensis (strain ATCC BAA-1853 / DSM 23119 / SP1PR4)</name>
    <dbReference type="NCBI Taxonomy" id="401053"/>
    <lineage>
        <taxon>Bacteria</taxon>
        <taxon>Pseudomonadati</taxon>
        <taxon>Acidobacteriota</taxon>
        <taxon>Terriglobia</taxon>
        <taxon>Terriglobales</taxon>
        <taxon>Acidobacteriaceae</taxon>
        <taxon>Terriglobus</taxon>
    </lineage>
</organism>
<dbReference type="InterPro" id="IPR036388">
    <property type="entry name" value="WH-like_DNA-bd_sf"/>
</dbReference>
<dbReference type="NCBIfam" id="TIGR03433">
    <property type="entry name" value="padR_acidobact"/>
    <property type="match status" value="1"/>
</dbReference>
<gene>
    <name evidence="2" type="ordered locus">AciPR4_3659</name>
</gene>